<reference evidence="1 2" key="1">
    <citation type="submission" date="2020-08" db="EMBL/GenBank/DDBJ databases">
        <title>Genomic Encyclopedia of Archaeal and Bacterial Type Strains, Phase II (KMG-II): from individual species to whole genera.</title>
        <authorList>
            <person name="Goeker M."/>
        </authorList>
    </citation>
    <scope>NUCLEOTIDE SEQUENCE [LARGE SCALE GENOMIC DNA]</scope>
    <source>
        <strain evidence="1 2">DSM 43850</strain>
    </source>
</reference>
<name>A0ABR6B8B4_9PSEU</name>
<dbReference type="SUPFAM" id="SSF52540">
    <property type="entry name" value="P-loop containing nucleoside triphosphate hydrolases"/>
    <property type="match status" value="1"/>
</dbReference>
<proteinExistence type="predicted"/>
<dbReference type="EMBL" id="JACJID010000001">
    <property type="protein sequence ID" value="MBA8923099.1"/>
    <property type="molecule type" value="Genomic_DNA"/>
</dbReference>
<comment type="caution">
    <text evidence="1">The sequence shown here is derived from an EMBL/GenBank/DDBJ whole genome shotgun (WGS) entry which is preliminary data.</text>
</comment>
<dbReference type="InterPro" id="IPR027417">
    <property type="entry name" value="P-loop_NTPase"/>
</dbReference>
<organism evidence="1 2">
    <name type="scientific">Kutzneria viridogrisea</name>
    <dbReference type="NCBI Taxonomy" id="47990"/>
    <lineage>
        <taxon>Bacteria</taxon>
        <taxon>Bacillati</taxon>
        <taxon>Actinomycetota</taxon>
        <taxon>Actinomycetes</taxon>
        <taxon>Pseudonocardiales</taxon>
        <taxon>Pseudonocardiaceae</taxon>
        <taxon>Kutzneria</taxon>
    </lineage>
</organism>
<sequence>MTHVNVVVARDITGGVNFGGARRRLAGVLPHEQMVRRLSTVQDRTVERPEFVSPGIDHASDPRNLLDTLRARRGGRGIVLIGAAGTGKSRTCFEVAELAVREGMRALYVLSSEHTVTAEDLIEAVTAEPGEVLVVIDYLNDCHGFAYSELRTRVAPAARAEGVTVHVLASARPGWKQAGDLPEVKQEFDLVELRVDRAHHRAVCAAILEVEAQTALCRYDRERVERACGHKPVIAKLIAREIERHALAGEELVAERSGDLLGWLLRMFASYQLLMPPSEDPLRPVPPGERVRGAVAVVAACPQPRDAVEQVAATVLDGDPVAAQGCVDMLLRMGWVEQEEVNLVVVHDIVVDTLLAQTLLDEFTDRVREQFADTLLAPAVRDARTASRFVLHLNRLTRDLAEGRARHLAEYCQRWLRGNAVDLGATLLEEAQASGFALGTLLNGEPWAEAAIECWSELVGPWLAKYGRTQQARHLYDKGLYMAPAERASYLAEDAITWLTEHGTKPNAAFVLSGLLHQNGLGPHKHIVTRHALDWARRHSERVEAQFVLTSLLVSVEPGHERTLVVEFARRWLKHHHGRDDARYVLGLLIPLDLGLATKEILARALTWLELHSGAVASMVLSALLRARGTVATERALSWLAEHHKLPAAHHVLQPLLASGEAGELIGWTVAWLRDNLHRFSGGFLLKVLLDRELGAHEAEVLGLAVRWLGANRTEQVAGHVLVKLIARTDLGDQRPVVLAHTDAWLRLYNESHFAADTVIAALITADCPNIVEHGVAWLADNRKNDKLPLVATALLTRRDLGSHLDLVQATAFRWLVTHQANKHADLVRAGLCTGTATDLDAALAWLDRRGRVPAAGPLIRHLALYTETDTAEYALAWLGAHGAIAEDGLLLKRLLADERTAERVVPVVLAWFDTEEIVEHEPHLAVLLPLLQLDRHTERPEVRDRALRWLDSHDTGQDEVLALLLQRADLAPVREPVLRHAFTWVRANPADRDAYHVLSRLLACPHLGDQAAAAIDLACGWLRVRTLRSRDCFVLSRLLAREDLGERADEAVEHAVRWLDRNPSSASAGAVLGPLLARPELGRHVPFVAECARRWLDSAPAEHSHHAAVEAGLAQVVANSVSTDHRSE</sequence>
<keyword evidence="2" id="KW-1185">Reference proteome</keyword>
<evidence type="ECO:0008006" key="3">
    <source>
        <dbReference type="Google" id="ProtNLM"/>
    </source>
</evidence>
<protein>
    <recommendedName>
        <fullName evidence="3">ATP-binding protein</fullName>
    </recommendedName>
</protein>
<evidence type="ECO:0000313" key="2">
    <source>
        <dbReference type="Proteomes" id="UP000517916"/>
    </source>
</evidence>
<dbReference type="RefSeq" id="WP_182836028.1">
    <property type="nucleotide sequence ID" value="NZ_BAAABQ010000011.1"/>
</dbReference>
<dbReference type="Proteomes" id="UP000517916">
    <property type="component" value="Unassembled WGS sequence"/>
</dbReference>
<accession>A0ABR6B8B4</accession>
<evidence type="ECO:0000313" key="1">
    <source>
        <dbReference type="EMBL" id="MBA8923099.1"/>
    </source>
</evidence>
<gene>
    <name evidence="1" type="ORF">BC739_000296</name>
</gene>